<dbReference type="PANTHER" id="PTHR32481">
    <property type="entry name" value="AMINOPEPTIDASE"/>
    <property type="match status" value="1"/>
</dbReference>
<evidence type="ECO:0000256" key="7">
    <source>
        <dbReference type="PIRSR" id="PIRSR001123-1"/>
    </source>
</evidence>
<keyword evidence="3" id="KW-0645">Protease</keyword>
<dbReference type="InterPro" id="IPR023367">
    <property type="entry name" value="Peptidase_M42_dom2"/>
</dbReference>
<evidence type="ECO:0000256" key="6">
    <source>
        <dbReference type="PIRNR" id="PIRNR001123"/>
    </source>
</evidence>
<reference evidence="9 10" key="1">
    <citation type="submission" date="2016-11" db="EMBL/GenBank/DDBJ databases">
        <authorList>
            <person name="Jaros S."/>
            <person name="Januszkiewicz K."/>
            <person name="Wedrychowicz H."/>
        </authorList>
    </citation>
    <scope>NUCLEOTIDE SEQUENCE [LARGE SCALE GENOMIC DNA]</scope>
    <source>
        <strain evidence="9 10">DSM 19022</strain>
    </source>
</reference>
<feature type="binding site" evidence="8">
    <location>
        <position position="64"/>
    </location>
    <ligand>
        <name>Zn(2+)</name>
        <dbReference type="ChEBI" id="CHEBI:29105"/>
        <label>1</label>
    </ligand>
</feature>
<dbReference type="CDD" id="cd05656">
    <property type="entry name" value="M42_Frv"/>
    <property type="match status" value="1"/>
</dbReference>
<name>A0A1M6B5Z3_9FIRM</name>
<evidence type="ECO:0000256" key="1">
    <source>
        <dbReference type="ARBA" id="ARBA00006272"/>
    </source>
</evidence>
<dbReference type="PANTHER" id="PTHR32481:SF0">
    <property type="entry name" value="AMINOPEPTIDASE YPDE-RELATED"/>
    <property type="match status" value="1"/>
</dbReference>
<feature type="active site" description="Proton acceptor" evidence="7">
    <location>
        <position position="206"/>
    </location>
</feature>
<dbReference type="AlphaFoldDB" id="A0A1M6B5Z3"/>
<dbReference type="EMBL" id="FQZS01000003">
    <property type="protein sequence ID" value="SHI44151.1"/>
    <property type="molecule type" value="Genomic_DNA"/>
</dbReference>
<dbReference type="GO" id="GO:0046872">
    <property type="term" value="F:metal ion binding"/>
    <property type="evidence" value="ECO:0007669"/>
    <property type="project" value="UniProtKB-UniRule"/>
</dbReference>
<evidence type="ECO:0000256" key="4">
    <source>
        <dbReference type="ARBA" id="ARBA00022723"/>
    </source>
</evidence>
<accession>A0A1M6B5Z3</accession>
<dbReference type="Gene3D" id="3.40.630.10">
    <property type="entry name" value="Zn peptidases"/>
    <property type="match status" value="1"/>
</dbReference>
<dbReference type="GO" id="GO:0006508">
    <property type="term" value="P:proteolysis"/>
    <property type="evidence" value="ECO:0007669"/>
    <property type="project" value="UniProtKB-KW"/>
</dbReference>
<comment type="similarity">
    <text evidence="1 6">Belongs to the peptidase M42 family.</text>
</comment>
<dbReference type="RefSeq" id="WP_073023728.1">
    <property type="nucleotide sequence ID" value="NZ_FQZS01000003.1"/>
</dbReference>
<evidence type="ECO:0000256" key="8">
    <source>
        <dbReference type="PIRSR" id="PIRSR001123-2"/>
    </source>
</evidence>
<keyword evidence="2" id="KW-0031">Aminopeptidase</keyword>
<dbReference type="InterPro" id="IPR008007">
    <property type="entry name" value="Peptidase_M42"/>
</dbReference>
<keyword evidence="5" id="KW-0378">Hydrolase</keyword>
<protein>
    <submittedName>
        <fullName evidence="9">Endoglucanase</fullName>
    </submittedName>
</protein>
<dbReference type="SUPFAM" id="SSF101821">
    <property type="entry name" value="Aminopeptidase/glucanase lid domain"/>
    <property type="match status" value="1"/>
</dbReference>
<sequence>MLRSLLKELVEAHGVTGFEHEAAKVVEKYFLPYSDEIKIDKMGSLYAIKKGKADNPKKIMLAAHMDEIGLMVKKIDDKGFIQFTNVGGVDQRTLLTQEVIIHGKKDLFGVIGSKPPHILEASEREKSVKMEDMLIDVGLPKEEVEKYVSIGDSITIRRKLLNLQNDMVAGKALDDRAGVAVMYECLKELSHMKHDCDVYAVATVQEEVGYRGAIPATFEISPDIGIAIDVGFGSTPELPKDETADLGKGPCIGFGANIHPKVYERLVKVAKEYNIPYQQDIYPGATGTDAWGMQVTRGGVSTGLISIPLRYMHTSVETVQISDIKNAGKLLAYFIVSLNGEDLEEMLCY</sequence>
<feature type="binding site" evidence="8">
    <location>
        <position position="229"/>
    </location>
    <ligand>
        <name>Zn(2+)</name>
        <dbReference type="ChEBI" id="CHEBI:29105"/>
        <label>1</label>
    </ligand>
</feature>
<feature type="binding site" evidence="8">
    <location>
        <position position="174"/>
    </location>
    <ligand>
        <name>Zn(2+)</name>
        <dbReference type="ChEBI" id="CHEBI:29105"/>
        <label>2</label>
    </ligand>
</feature>
<dbReference type="Proteomes" id="UP000184442">
    <property type="component" value="Unassembled WGS sequence"/>
</dbReference>
<gene>
    <name evidence="9" type="ORF">SAMN02745176_00290</name>
</gene>
<dbReference type="PIRSF" id="PIRSF001123">
    <property type="entry name" value="PepA_GA"/>
    <property type="match status" value="1"/>
</dbReference>
<evidence type="ECO:0000256" key="3">
    <source>
        <dbReference type="ARBA" id="ARBA00022670"/>
    </source>
</evidence>
<evidence type="ECO:0000313" key="9">
    <source>
        <dbReference type="EMBL" id="SHI44151.1"/>
    </source>
</evidence>
<feature type="binding site" evidence="8">
    <location>
        <position position="174"/>
    </location>
    <ligand>
        <name>Zn(2+)</name>
        <dbReference type="ChEBI" id="CHEBI:29105"/>
        <label>1</label>
    </ligand>
</feature>
<dbReference type="STRING" id="1122184.SAMN02745176_00290"/>
<dbReference type="Gene3D" id="2.40.30.40">
    <property type="entry name" value="Peptidase M42, domain 2"/>
    <property type="match status" value="1"/>
</dbReference>
<keyword evidence="4 8" id="KW-0479">Metal-binding</keyword>
<feature type="binding site" evidence="8">
    <location>
        <position position="313"/>
    </location>
    <ligand>
        <name>Zn(2+)</name>
        <dbReference type="ChEBI" id="CHEBI:29105"/>
        <label>2</label>
    </ligand>
</feature>
<evidence type="ECO:0000256" key="5">
    <source>
        <dbReference type="ARBA" id="ARBA00022801"/>
    </source>
</evidence>
<comment type="cofactor">
    <cofactor evidence="8">
        <name>a divalent metal cation</name>
        <dbReference type="ChEBI" id="CHEBI:60240"/>
    </cofactor>
    <text evidence="8">Binds 2 divalent metal cations per subunit.</text>
</comment>
<dbReference type="InterPro" id="IPR051464">
    <property type="entry name" value="Peptidase_M42_aminopept"/>
</dbReference>
<dbReference type="Pfam" id="PF05343">
    <property type="entry name" value="Peptidase_M42"/>
    <property type="match status" value="1"/>
</dbReference>
<feature type="binding site" evidence="8">
    <location>
        <position position="207"/>
    </location>
    <ligand>
        <name>Zn(2+)</name>
        <dbReference type="ChEBI" id="CHEBI:29105"/>
        <label>2</label>
    </ligand>
</feature>
<organism evidence="9 10">
    <name type="scientific">Lutispora thermophila DSM 19022</name>
    <dbReference type="NCBI Taxonomy" id="1122184"/>
    <lineage>
        <taxon>Bacteria</taxon>
        <taxon>Bacillati</taxon>
        <taxon>Bacillota</taxon>
        <taxon>Clostridia</taxon>
        <taxon>Lutisporales</taxon>
        <taxon>Lutisporaceae</taxon>
        <taxon>Lutispora</taxon>
    </lineage>
</organism>
<proteinExistence type="inferred from homology"/>
<dbReference type="SUPFAM" id="SSF53187">
    <property type="entry name" value="Zn-dependent exopeptidases"/>
    <property type="match status" value="1"/>
</dbReference>
<evidence type="ECO:0000313" key="10">
    <source>
        <dbReference type="Proteomes" id="UP000184442"/>
    </source>
</evidence>
<dbReference type="GO" id="GO:0004177">
    <property type="term" value="F:aminopeptidase activity"/>
    <property type="evidence" value="ECO:0007669"/>
    <property type="project" value="UniProtKB-UniRule"/>
</dbReference>
<keyword evidence="10" id="KW-1185">Reference proteome</keyword>
<evidence type="ECO:0000256" key="2">
    <source>
        <dbReference type="ARBA" id="ARBA00022438"/>
    </source>
</evidence>